<reference evidence="1" key="1">
    <citation type="submission" date="2023-06" db="EMBL/GenBank/DDBJ databases">
        <title>Genome-scale phylogeny and comparative genomics of the fungal order Sordariales.</title>
        <authorList>
            <consortium name="Lawrence Berkeley National Laboratory"/>
            <person name="Hensen N."/>
            <person name="Bonometti L."/>
            <person name="Westerberg I."/>
            <person name="Brannstrom I.O."/>
            <person name="Guillou S."/>
            <person name="Cros-Aarteil S."/>
            <person name="Calhoun S."/>
            <person name="Haridas S."/>
            <person name="Kuo A."/>
            <person name="Mondo S."/>
            <person name="Pangilinan J."/>
            <person name="Riley R."/>
            <person name="Labutti K."/>
            <person name="Andreopoulos B."/>
            <person name="Lipzen A."/>
            <person name="Chen C."/>
            <person name="Yanf M."/>
            <person name="Daum C."/>
            <person name="Ng V."/>
            <person name="Clum A."/>
            <person name="Steindorff A."/>
            <person name="Ohm R."/>
            <person name="Martin F."/>
            <person name="Silar P."/>
            <person name="Natvig D."/>
            <person name="Lalanne C."/>
            <person name="Gautier V."/>
            <person name="Ament-Velasquez S.L."/>
            <person name="Kruys A."/>
            <person name="Hutchinson M.I."/>
            <person name="Powell A.J."/>
            <person name="Barry K."/>
            <person name="Miller A.N."/>
            <person name="Grigoriev I.V."/>
            <person name="Debuchy R."/>
            <person name="Gladieux P."/>
            <person name="Thoren M.H."/>
            <person name="Johannesson H."/>
        </authorList>
    </citation>
    <scope>NUCLEOTIDE SEQUENCE</scope>
    <source>
        <strain evidence="1">CBS 540.89</strain>
    </source>
</reference>
<feature type="non-terminal residue" evidence="1">
    <location>
        <position position="1"/>
    </location>
</feature>
<evidence type="ECO:0000313" key="2">
    <source>
        <dbReference type="Proteomes" id="UP001172159"/>
    </source>
</evidence>
<dbReference type="Proteomes" id="UP001172159">
    <property type="component" value="Unassembled WGS sequence"/>
</dbReference>
<sequence length="170" mass="19116">ARTWVTVVAEEPLKKVIPGRLGKEVLVRRSTEAALVRRSYQEIVQAVNGASKRKRAVAVRKLPSRDVIITFQDTKTKDWHTGNTGWINKAFGERVREAKRTFAILVKGMLKRDLKDTTEEDFGKEIGPGLRSVERVKFRTPTTEGVTRVTALVTLTNQEEAKRACDEGVV</sequence>
<organism evidence="1 2">
    <name type="scientific">Apiosordaria backusii</name>
    <dbReference type="NCBI Taxonomy" id="314023"/>
    <lineage>
        <taxon>Eukaryota</taxon>
        <taxon>Fungi</taxon>
        <taxon>Dikarya</taxon>
        <taxon>Ascomycota</taxon>
        <taxon>Pezizomycotina</taxon>
        <taxon>Sordariomycetes</taxon>
        <taxon>Sordariomycetidae</taxon>
        <taxon>Sordariales</taxon>
        <taxon>Lasiosphaeriaceae</taxon>
        <taxon>Apiosordaria</taxon>
    </lineage>
</organism>
<protein>
    <submittedName>
        <fullName evidence="1">Uncharacterized protein</fullName>
    </submittedName>
</protein>
<name>A0AA40BMV9_9PEZI</name>
<keyword evidence="2" id="KW-1185">Reference proteome</keyword>
<accession>A0AA40BMV9</accession>
<comment type="caution">
    <text evidence="1">The sequence shown here is derived from an EMBL/GenBank/DDBJ whole genome shotgun (WGS) entry which is preliminary data.</text>
</comment>
<dbReference type="AlphaFoldDB" id="A0AA40BMV9"/>
<dbReference type="EMBL" id="JAUKTV010000005">
    <property type="protein sequence ID" value="KAK0737078.1"/>
    <property type="molecule type" value="Genomic_DNA"/>
</dbReference>
<gene>
    <name evidence="1" type="ORF">B0T21DRAFT_287658</name>
</gene>
<proteinExistence type="predicted"/>
<evidence type="ECO:0000313" key="1">
    <source>
        <dbReference type="EMBL" id="KAK0737078.1"/>
    </source>
</evidence>